<dbReference type="FunFam" id="1.10.10.60:FF:000152">
    <property type="entry name" value="Trihelix transcription factor ASIL2"/>
    <property type="match status" value="1"/>
</dbReference>
<feature type="compositionally biased region" description="Basic and acidic residues" evidence="1">
    <location>
        <begin position="157"/>
        <end position="167"/>
    </location>
</feature>
<sequence length="321" mass="37001">MGGDEDSSAIVAVNDERTLPLSDAPIDPAVQQRWSELETIHLIAAYQEKWYLLKRGQLKARHWEEVANNIFLRMGGSEPSKSSVQCRHKIEKLRKRYRQEKQIEEQRGPRSSSWPFFEHMDAMERGRSITKLSPSSLTLARATSNGNSVRSNRLRLRWHDSSDKDYEPPASASKEARDTSPSKPRILGSVRLTTKLRQNAERNYVESPRVTLRPKVRRNYAMDDDCVSMDDKESLPDSSKLDCLSKRMNSELISVIRSLGEGFLKIEQMKLEMQRDNERLRADLELKRVGMLLDSQKEIAEMFTRALTGKKGVKKRQLQEL</sequence>
<feature type="domain" description="Myb/SANT-like DNA-binding" evidence="2">
    <location>
        <begin position="32"/>
        <end position="123"/>
    </location>
</feature>
<dbReference type="SMART" id="SM00595">
    <property type="entry name" value="MADF"/>
    <property type="match status" value="1"/>
</dbReference>
<evidence type="ECO:0000259" key="2">
    <source>
        <dbReference type="Pfam" id="PF13837"/>
    </source>
</evidence>
<feature type="region of interest" description="Disordered" evidence="1">
    <location>
        <begin position="97"/>
        <end position="116"/>
    </location>
</feature>
<comment type="caution">
    <text evidence="3">The sequence shown here is derived from an EMBL/GenBank/DDBJ whole genome shotgun (WGS) entry which is preliminary data.</text>
</comment>
<feature type="compositionally biased region" description="Basic and acidic residues" evidence="1">
    <location>
        <begin position="99"/>
        <end position="108"/>
    </location>
</feature>
<dbReference type="OrthoDB" id="1901794at2759"/>
<dbReference type="AlphaFoldDB" id="A0A8T2TZ99"/>
<proteinExistence type="predicted"/>
<dbReference type="Gene3D" id="1.10.10.60">
    <property type="entry name" value="Homeodomain-like"/>
    <property type="match status" value="1"/>
</dbReference>
<keyword evidence="4" id="KW-1185">Reference proteome</keyword>
<evidence type="ECO:0000256" key="1">
    <source>
        <dbReference type="SAM" id="MobiDB-lite"/>
    </source>
</evidence>
<protein>
    <recommendedName>
        <fullName evidence="2">Myb/SANT-like DNA-binding domain-containing protein</fullName>
    </recommendedName>
</protein>
<reference evidence="3" key="1">
    <citation type="submission" date="2021-08" db="EMBL/GenBank/DDBJ databases">
        <title>WGS assembly of Ceratopteris richardii.</title>
        <authorList>
            <person name="Marchant D.B."/>
            <person name="Chen G."/>
            <person name="Jenkins J."/>
            <person name="Shu S."/>
            <person name="Leebens-Mack J."/>
            <person name="Grimwood J."/>
            <person name="Schmutz J."/>
            <person name="Soltis P."/>
            <person name="Soltis D."/>
            <person name="Chen Z.-H."/>
        </authorList>
    </citation>
    <scope>NUCLEOTIDE SEQUENCE</scope>
    <source>
        <strain evidence="3">Whitten #5841</strain>
        <tissue evidence="3">Leaf</tissue>
    </source>
</reference>
<evidence type="ECO:0000313" key="3">
    <source>
        <dbReference type="EMBL" id="KAH7427718.1"/>
    </source>
</evidence>
<name>A0A8T2TZ99_CERRI</name>
<dbReference type="EMBL" id="CM035415">
    <property type="protein sequence ID" value="KAH7427718.1"/>
    <property type="molecule type" value="Genomic_DNA"/>
</dbReference>
<dbReference type="Pfam" id="PF13837">
    <property type="entry name" value="Myb_DNA-bind_4"/>
    <property type="match status" value="1"/>
</dbReference>
<accession>A0A8T2TZ99</accession>
<dbReference type="PANTHER" id="PTHR31307:SF3">
    <property type="entry name" value="HOMEODOMAIN-LIKE SUPERFAMILY PROTEIN"/>
    <property type="match status" value="1"/>
</dbReference>
<gene>
    <name evidence="3" type="ORF">KP509_10G056800</name>
</gene>
<feature type="region of interest" description="Disordered" evidence="1">
    <location>
        <begin position="140"/>
        <end position="185"/>
    </location>
</feature>
<dbReference type="PANTHER" id="PTHR31307">
    <property type="entry name" value="TRIHELIX TRANSCRIPTION FACTOR ASIL2"/>
    <property type="match status" value="1"/>
</dbReference>
<organism evidence="3 4">
    <name type="scientific">Ceratopteris richardii</name>
    <name type="common">Triangle waterfern</name>
    <dbReference type="NCBI Taxonomy" id="49495"/>
    <lineage>
        <taxon>Eukaryota</taxon>
        <taxon>Viridiplantae</taxon>
        <taxon>Streptophyta</taxon>
        <taxon>Embryophyta</taxon>
        <taxon>Tracheophyta</taxon>
        <taxon>Polypodiopsida</taxon>
        <taxon>Polypodiidae</taxon>
        <taxon>Polypodiales</taxon>
        <taxon>Pteridineae</taxon>
        <taxon>Pteridaceae</taxon>
        <taxon>Parkerioideae</taxon>
        <taxon>Ceratopteris</taxon>
    </lineage>
</organism>
<dbReference type="Proteomes" id="UP000825935">
    <property type="component" value="Chromosome 10"/>
</dbReference>
<evidence type="ECO:0000313" key="4">
    <source>
        <dbReference type="Proteomes" id="UP000825935"/>
    </source>
</evidence>
<dbReference type="InterPro" id="IPR044823">
    <property type="entry name" value="ASIL1/2-like"/>
</dbReference>
<dbReference type="InterPro" id="IPR044822">
    <property type="entry name" value="Myb_DNA-bind_4"/>
</dbReference>
<dbReference type="OMA" id="ENHINTN"/>
<feature type="compositionally biased region" description="Polar residues" evidence="1">
    <location>
        <begin position="140"/>
        <end position="151"/>
    </location>
</feature>